<reference evidence="1" key="1">
    <citation type="submission" date="2022-11" db="EMBL/GenBank/DDBJ databases">
        <authorList>
            <person name="Morgan W.R."/>
            <person name="Tartar A."/>
        </authorList>
    </citation>
    <scope>NUCLEOTIDE SEQUENCE</scope>
    <source>
        <strain evidence="1">ARSEF 373</strain>
    </source>
</reference>
<reference evidence="1" key="2">
    <citation type="journal article" date="2023" name="Microbiol Resour">
        <title>Decontamination and Annotation of the Draft Genome Sequence of the Oomycete Lagenidium giganteum ARSEF 373.</title>
        <authorList>
            <person name="Morgan W.R."/>
            <person name="Tartar A."/>
        </authorList>
    </citation>
    <scope>NUCLEOTIDE SEQUENCE</scope>
    <source>
        <strain evidence="1">ARSEF 373</strain>
    </source>
</reference>
<accession>A0AAV2YZY6</accession>
<comment type="caution">
    <text evidence="1">The sequence shown here is derived from an EMBL/GenBank/DDBJ whole genome shotgun (WGS) entry which is preliminary data.</text>
</comment>
<dbReference type="Proteomes" id="UP001146120">
    <property type="component" value="Unassembled WGS sequence"/>
</dbReference>
<sequence>MDERAVLCECCSLALDAEREVDGVLLCKRCGFLTVLDVKLRTQVQIAPFSRAVLILRVMYEKSIDKSELVEIMASIEQFLLQRSTIVKVKYDLLEALKIQLQLDDVSALPAGHAPRHDRGDYSTAIRVVRNCATEQFRHRYASFQALSKRYMALIGYANKHLFALYSAAQNLSKMQLTTLEAHADQTVDHVRKRRRFGAAVPTATQPRLPGTGRAVARVQQSIEYGNRLSEISKKVDLWRSLSYTIATSCVFDVIEIWNGDGES</sequence>
<dbReference type="AlphaFoldDB" id="A0AAV2YZY6"/>
<keyword evidence="2" id="KW-1185">Reference proteome</keyword>
<dbReference type="EMBL" id="DAKRPA010000094">
    <property type="protein sequence ID" value="DAZ98923.1"/>
    <property type="molecule type" value="Genomic_DNA"/>
</dbReference>
<evidence type="ECO:0000313" key="1">
    <source>
        <dbReference type="EMBL" id="DAZ98923.1"/>
    </source>
</evidence>
<proteinExistence type="predicted"/>
<gene>
    <name evidence="1" type="ORF">N0F65_001362</name>
</gene>
<name>A0AAV2YZY6_9STRA</name>
<evidence type="ECO:0000313" key="2">
    <source>
        <dbReference type="Proteomes" id="UP001146120"/>
    </source>
</evidence>
<protein>
    <submittedName>
        <fullName evidence="1">Uncharacterized protein</fullName>
    </submittedName>
</protein>
<organism evidence="1 2">
    <name type="scientific">Lagenidium giganteum</name>
    <dbReference type="NCBI Taxonomy" id="4803"/>
    <lineage>
        <taxon>Eukaryota</taxon>
        <taxon>Sar</taxon>
        <taxon>Stramenopiles</taxon>
        <taxon>Oomycota</taxon>
        <taxon>Peronosporomycetes</taxon>
        <taxon>Pythiales</taxon>
        <taxon>Pythiaceae</taxon>
    </lineage>
</organism>